<evidence type="ECO:0000256" key="7">
    <source>
        <dbReference type="ARBA" id="ARBA00022989"/>
    </source>
</evidence>
<keyword evidence="4" id="KW-0808">Transferase</keyword>
<keyword evidence="6" id="KW-0735">Signal-anchor</keyword>
<dbReference type="Pfam" id="PF01501">
    <property type="entry name" value="Glyco_transf_8"/>
    <property type="match status" value="1"/>
</dbReference>
<evidence type="ECO:0000256" key="6">
    <source>
        <dbReference type="ARBA" id="ARBA00022968"/>
    </source>
</evidence>
<evidence type="ECO:0000256" key="4">
    <source>
        <dbReference type="ARBA" id="ARBA00022679"/>
    </source>
</evidence>
<dbReference type="InterPro" id="IPR029044">
    <property type="entry name" value="Nucleotide-diphossugar_trans"/>
</dbReference>
<dbReference type="GO" id="GO:0140563">
    <property type="term" value="F:UDP-D-xylose:beta-D-glucoside alpha-1,3-D-xylosyltransferase activity"/>
    <property type="evidence" value="ECO:0007669"/>
    <property type="project" value="UniProtKB-EC"/>
</dbReference>
<comment type="similarity">
    <text evidence="2">Belongs to the glycosyltransferase 8 family.</text>
</comment>
<comment type="function">
    <text evidence="10">Glycosyltransferase which elongates the O-linked glucose attached to EGF-like repeats in the extracellular domain of Notch proteins by catalyzing the addition of xylose.</text>
</comment>
<gene>
    <name evidence="14" type="ORF">LNINA_LOCUS9744</name>
</gene>
<organism evidence="14 15">
    <name type="scientific">Leptosia nina</name>
    <dbReference type="NCBI Taxonomy" id="320188"/>
    <lineage>
        <taxon>Eukaryota</taxon>
        <taxon>Metazoa</taxon>
        <taxon>Ecdysozoa</taxon>
        <taxon>Arthropoda</taxon>
        <taxon>Hexapoda</taxon>
        <taxon>Insecta</taxon>
        <taxon>Pterygota</taxon>
        <taxon>Neoptera</taxon>
        <taxon>Endopterygota</taxon>
        <taxon>Lepidoptera</taxon>
        <taxon>Glossata</taxon>
        <taxon>Ditrysia</taxon>
        <taxon>Papilionoidea</taxon>
        <taxon>Pieridae</taxon>
        <taxon>Pierinae</taxon>
        <taxon>Leptosia</taxon>
    </lineage>
</organism>
<evidence type="ECO:0000313" key="15">
    <source>
        <dbReference type="Proteomes" id="UP001497472"/>
    </source>
</evidence>
<dbReference type="GO" id="GO:0016266">
    <property type="term" value="P:protein O-linked glycosylation via N-acetyl-galactosamine"/>
    <property type="evidence" value="ECO:0007669"/>
    <property type="project" value="TreeGrafter"/>
</dbReference>
<comment type="caution">
    <text evidence="14">The sequence shown here is derived from an EMBL/GenBank/DDBJ whole genome shotgun (WGS) entry which is preliminary data.</text>
</comment>
<evidence type="ECO:0000256" key="1">
    <source>
        <dbReference type="ARBA" id="ARBA00004606"/>
    </source>
</evidence>
<evidence type="ECO:0000256" key="11">
    <source>
        <dbReference type="ARBA" id="ARBA00038854"/>
    </source>
</evidence>
<evidence type="ECO:0000256" key="3">
    <source>
        <dbReference type="ARBA" id="ARBA00022676"/>
    </source>
</evidence>
<dbReference type="EC" id="2.4.2.42" evidence="11"/>
<protein>
    <recommendedName>
        <fullName evidence="11">UDP-D-xylose:beta-D-glucoside alpha-1,3-D-xylosyltransferase</fullName>
        <ecNumber evidence="11">2.4.2.42</ecNumber>
    </recommendedName>
</protein>
<evidence type="ECO:0000256" key="5">
    <source>
        <dbReference type="ARBA" id="ARBA00022692"/>
    </source>
</evidence>
<dbReference type="PROSITE" id="PS51257">
    <property type="entry name" value="PROKAR_LIPOPROTEIN"/>
    <property type="match status" value="1"/>
</dbReference>
<sequence length="369" mass="43050">MKKKLVKLFLLLCLLSGCLFLYAINKTKYDKRRFEDNVTFKNNGYTMPTTSQIKDRVIISFVVCDSRFTESLNVIKSSLIFTSTPLYFIIFTDDKLKSNFSLTLNEWKDVLGDKLDFELHKINFPEAHSEEWLNLFSKCAAQRLFIPKLIPHIDAMIYVDTDSLFLGPPQHLWDQFSRFNATQISAMSLEDDNPNVSWYPRFAKHPFYGKYGLNSGVMLMNLTRMRDFGWVDYVTPIMLKYKLYIPWGDQDIINIIFHYHEKAVYVLSCRYNYRTDQCMYGDACSDATKDGIFILHGSRRAFHNHKQPAFEAVYRAVEEYKIGSDPRIVLEKMKEYLEVAPESNCGNLKDAFLKVPRHTLAGSNEKPDR</sequence>
<dbReference type="PANTHER" id="PTHR46012">
    <property type="entry name" value="IP22168P"/>
    <property type="match status" value="1"/>
</dbReference>
<keyword evidence="3" id="KW-0328">Glycosyltransferase</keyword>
<proteinExistence type="inferred from homology"/>
<accession>A0AAV1JNM6</accession>
<dbReference type="InterPro" id="IPR051993">
    <property type="entry name" value="Glycosyltransferase_8"/>
</dbReference>
<evidence type="ECO:0000256" key="13">
    <source>
        <dbReference type="SAM" id="SignalP"/>
    </source>
</evidence>
<dbReference type="Proteomes" id="UP001497472">
    <property type="component" value="Unassembled WGS sequence"/>
</dbReference>
<reference evidence="14 15" key="1">
    <citation type="submission" date="2023-11" db="EMBL/GenBank/DDBJ databases">
        <authorList>
            <person name="Okamura Y."/>
        </authorList>
    </citation>
    <scope>NUCLEOTIDE SEQUENCE [LARGE SCALE GENOMIC DNA]</scope>
</reference>
<keyword evidence="5" id="KW-0812">Transmembrane</keyword>
<feature type="signal peptide" evidence="13">
    <location>
        <begin position="1"/>
        <end position="20"/>
    </location>
</feature>
<keyword evidence="7" id="KW-1133">Transmembrane helix</keyword>
<evidence type="ECO:0000256" key="9">
    <source>
        <dbReference type="ARBA" id="ARBA00023180"/>
    </source>
</evidence>
<keyword evidence="13" id="KW-0732">Signal</keyword>
<keyword evidence="9" id="KW-0325">Glycoprotein</keyword>
<name>A0AAV1JNM6_9NEOP</name>
<dbReference type="AlphaFoldDB" id="A0AAV1JNM6"/>
<dbReference type="Gene3D" id="3.90.550.10">
    <property type="entry name" value="Spore Coat Polysaccharide Biosynthesis Protein SpsA, Chain A"/>
    <property type="match status" value="1"/>
</dbReference>
<evidence type="ECO:0000313" key="14">
    <source>
        <dbReference type="EMBL" id="CAK1550519.1"/>
    </source>
</evidence>
<dbReference type="InterPro" id="IPR002495">
    <property type="entry name" value="Glyco_trans_8"/>
</dbReference>
<evidence type="ECO:0000256" key="8">
    <source>
        <dbReference type="ARBA" id="ARBA00023136"/>
    </source>
</evidence>
<comment type="subcellular location">
    <subcellularLocation>
        <location evidence="1">Membrane</location>
        <topology evidence="1">Single-pass type II membrane protein</topology>
    </subcellularLocation>
</comment>
<evidence type="ECO:0000256" key="2">
    <source>
        <dbReference type="ARBA" id="ARBA00006351"/>
    </source>
</evidence>
<keyword evidence="8" id="KW-0472">Membrane</keyword>
<dbReference type="GO" id="GO:0016020">
    <property type="term" value="C:membrane"/>
    <property type="evidence" value="ECO:0007669"/>
    <property type="project" value="UniProtKB-SubCell"/>
</dbReference>
<evidence type="ECO:0000256" key="10">
    <source>
        <dbReference type="ARBA" id="ARBA00037301"/>
    </source>
</evidence>
<dbReference type="EMBL" id="CAVLEF010000082">
    <property type="protein sequence ID" value="CAK1550519.1"/>
    <property type="molecule type" value="Genomic_DNA"/>
</dbReference>
<keyword evidence="15" id="KW-1185">Reference proteome</keyword>
<evidence type="ECO:0000256" key="12">
    <source>
        <dbReference type="ARBA" id="ARBA00049181"/>
    </source>
</evidence>
<dbReference type="PANTHER" id="PTHR46012:SF2">
    <property type="entry name" value="IP22168P"/>
    <property type="match status" value="1"/>
</dbReference>
<dbReference type="SUPFAM" id="SSF53448">
    <property type="entry name" value="Nucleotide-diphospho-sugar transferases"/>
    <property type="match status" value="1"/>
</dbReference>
<comment type="catalytic activity">
    <reaction evidence="12">
        <text>3-O-(beta-D-glucosyl)-L-seryl-[EGF-like domain protein] + UDP-alpha-D-xylose = 3-O-[alpha-D-xylosyl-(1-&gt;3)-beta-D-glucosyl]-L-seryl-[EGF-like domain protein] + UDP + H(+)</text>
        <dbReference type="Rhea" id="RHEA:56064"/>
        <dbReference type="Rhea" id="RHEA-COMP:14610"/>
        <dbReference type="Rhea" id="RHEA-COMP:14611"/>
        <dbReference type="ChEBI" id="CHEBI:15378"/>
        <dbReference type="ChEBI" id="CHEBI:57632"/>
        <dbReference type="ChEBI" id="CHEBI:58223"/>
        <dbReference type="ChEBI" id="CHEBI:140575"/>
        <dbReference type="ChEBI" id="CHEBI:140576"/>
        <dbReference type="EC" id="2.4.2.42"/>
    </reaction>
</comment>
<feature type="chain" id="PRO_5043718328" description="UDP-D-xylose:beta-D-glucoside alpha-1,3-D-xylosyltransferase" evidence="13">
    <location>
        <begin position="21"/>
        <end position="369"/>
    </location>
</feature>